<sequence>MSKHFLSLAIIILSLSLLFCGYQISKDAANNDEKKTTTVLNVEKGLWTIEETAQYLSLPVDQLRSIVSSNDFERANLSGSYDTYRFIPYIEIKGEKYFNKIQVDEWIKYNSLNWTEVAL</sequence>
<dbReference type="RefSeq" id="WP_269926147.1">
    <property type="nucleotide sequence ID" value="NZ_JAMKBJ010000005.1"/>
</dbReference>
<proteinExistence type="predicted"/>
<dbReference type="AlphaFoldDB" id="A0A9X3LFJ0"/>
<evidence type="ECO:0000313" key="1">
    <source>
        <dbReference type="EMBL" id="MCZ8537052.1"/>
    </source>
</evidence>
<keyword evidence="2" id="KW-1185">Reference proteome</keyword>
<comment type="caution">
    <text evidence="1">The sequence shown here is derived from an EMBL/GenBank/DDBJ whole genome shotgun (WGS) entry which is preliminary data.</text>
</comment>
<accession>A0A9X3LFJ0</accession>
<organism evidence="1 2">
    <name type="scientific">Paenisporosarcina quisquiliarum</name>
    <dbReference type="NCBI Taxonomy" id="365346"/>
    <lineage>
        <taxon>Bacteria</taxon>
        <taxon>Bacillati</taxon>
        <taxon>Bacillota</taxon>
        <taxon>Bacilli</taxon>
        <taxon>Bacillales</taxon>
        <taxon>Caryophanaceae</taxon>
        <taxon>Paenisporosarcina</taxon>
    </lineage>
</organism>
<name>A0A9X3LFJ0_9BACL</name>
<gene>
    <name evidence="1" type="ORF">M9R32_07670</name>
</gene>
<dbReference type="Proteomes" id="UP001152173">
    <property type="component" value="Unassembled WGS sequence"/>
</dbReference>
<evidence type="ECO:0000313" key="2">
    <source>
        <dbReference type="Proteomes" id="UP001152173"/>
    </source>
</evidence>
<reference evidence="1" key="1">
    <citation type="submission" date="2022-05" db="EMBL/GenBank/DDBJ databases">
        <authorList>
            <person name="Colautti A."/>
            <person name="Iacumin L."/>
        </authorList>
    </citation>
    <scope>NUCLEOTIDE SEQUENCE</scope>
    <source>
        <strain evidence="1">SK 55</strain>
    </source>
</reference>
<protein>
    <submittedName>
        <fullName evidence="1">Uncharacterized protein</fullName>
    </submittedName>
</protein>
<dbReference type="EMBL" id="JAMKBJ010000005">
    <property type="protein sequence ID" value="MCZ8537052.1"/>
    <property type="molecule type" value="Genomic_DNA"/>
</dbReference>